<dbReference type="Gene3D" id="3.40.50.2000">
    <property type="entry name" value="Glycogen Phosphorylase B"/>
    <property type="match status" value="2"/>
</dbReference>
<evidence type="ECO:0000256" key="1">
    <source>
        <dbReference type="ARBA" id="ARBA00022679"/>
    </source>
</evidence>
<dbReference type="SUPFAM" id="SSF53756">
    <property type="entry name" value="UDP-Glycosyltransferase/glycogen phosphorylase"/>
    <property type="match status" value="1"/>
</dbReference>
<dbReference type="EMBL" id="JAAGOH010000010">
    <property type="protein sequence ID" value="NDY91628.1"/>
    <property type="molecule type" value="Genomic_DNA"/>
</dbReference>
<dbReference type="Pfam" id="PF00534">
    <property type="entry name" value="Glycos_transf_1"/>
    <property type="match status" value="1"/>
</dbReference>
<organism evidence="5 6">
    <name type="scientific">Ideonella livida</name>
    <dbReference type="NCBI Taxonomy" id="2707176"/>
    <lineage>
        <taxon>Bacteria</taxon>
        <taxon>Pseudomonadati</taxon>
        <taxon>Pseudomonadota</taxon>
        <taxon>Betaproteobacteria</taxon>
        <taxon>Burkholderiales</taxon>
        <taxon>Sphaerotilaceae</taxon>
        <taxon>Ideonella</taxon>
    </lineage>
</organism>
<accession>A0A7C9PH49</accession>
<dbReference type="AlphaFoldDB" id="A0A7C9PH49"/>
<evidence type="ECO:0000256" key="2">
    <source>
        <dbReference type="SAM" id="MobiDB-lite"/>
    </source>
</evidence>
<proteinExistence type="predicted"/>
<protein>
    <submittedName>
        <fullName evidence="5">Glycosyltransferase family 4 protein</fullName>
    </submittedName>
</protein>
<keyword evidence="1 5" id="KW-0808">Transferase</keyword>
<dbReference type="InterPro" id="IPR001296">
    <property type="entry name" value="Glyco_trans_1"/>
</dbReference>
<dbReference type="Pfam" id="PF13439">
    <property type="entry name" value="Glyco_transf_4"/>
    <property type="match status" value="1"/>
</dbReference>
<name>A0A7C9PH49_9BURK</name>
<dbReference type="PANTHER" id="PTHR46401">
    <property type="entry name" value="GLYCOSYLTRANSFERASE WBBK-RELATED"/>
    <property type="match status" value="1"/>
</dbReference>
<feature type="domain" description="Glycosyltransferase subfamily 4-like N-terminal" evidence="4">
    <location>
        <begin position="105"/>
        <end position="168"/>
    </location>
</feature>
<feature type="domain" description="Glycosyl transferase family 1" evidence="3">
    <location>
        <begin position="186"/>
        <end position="338"/>
    </location>
</feature>
<evidence type="ECO:0000313" key="6">
    <source>
        <dbReference type="Proteomes" id="UP000484255"/>
    </source>
</evidence>
<comment type="caution">
    <text evidence="5">The sequence shown here is derived from an EMBL/GenBank/DDBJ whole genome shotgun (WGS) entry which is preliminary data.</text>
</comment>
<reference evidence="5 6" key="1">
    <citation type="submission" date="2020-02" db="EMBL/GenBank/DDBJ databases">
        <title>Ideonella bacterium strain TBM-1.</title>
        <authorList>
            <person name="Chen W.-M."/>
        </authorList>
    </citation>
    <scope>NUCLEOTIDE SEQUENCE [LARGE SCALE GENOMIC DNA]</scope>
    <source>
        <strain evidence="5 6">TBM-1</strain>
    </source>
</reference>
<dbReference type="PANTHER" id="PTHR46401:SF2">
    <property type="entry name" value="GLYCOSYLTRANSFERASE WBBK-RELATED"/>
    <property type="match status" value="1"/>
</dbReference>
<feature type="compositionally biased region" description="Basic and acidic residues" evidence="2">
    <location>
        <begin position="394"/>
        <end position="403"/>
    </location>
</feature>
<gene>
    <name evidence="5" type="ORF">G3A44_10565</name>
</gene>
<dbReference type="Proteomes" id="UP000484255">
    <property type="component" value="Unassembled WGS sequence"/>
</dbReference>
<dbReference type="GO" id="GO:0009103">
    <property type="term" value="P:lipopolysaccharide biosynthetic process"/>
    <property type="evidence" value="ECO:0007669"/>
    <property type="project" value="TreeGrafter"/>
</dbReference>
<dbReference type="RefSeq" id="WP_163457474.1">
    <property type="nucleotide sequence ID" value="NZ_JAAGOH010000010.1"/>
</dbReference>
<dbReference type="CDD" id="cd03809">
    <property type="entry name" value="GT4_MtfB-like"/>
    <property type="match status" value="1"/>
</dbReference>
<evidence type="ECO:0000259" key="3">
    <source>
        <dbReference type="Pfam" id="PF00534"/>
    </source>
</evidence>
<evidence type="ECO:0000313" key="5">
    <source>
        <dbReference type="EMBL" id="NDY91628.1"/>
    </source>
</evidence>
<keyword evidence="6" id="KW-1185">Reference proteome</keyword>
<feature type="region of interest" description="Disordered" evidence="2">
    <location>
        <begin position="364"/>
        <end position="403"/>
    </location>
</feature>
<evidence type="ECO:0000259" key="4">
    <source>
        <dbReference type="Pfam" id="PF13439"/>
    </source>
</evidence>
<dbReference type="InterPro" id="IPR028098">
    <property type="entry name" value="Glyco_trans_4-like_N"/>
</dbReference>
<sequence length="403" mass="43790">MTIYLNGKFTAQHMTGVQRTASCLVQALDAWLGQREGAEPWVLLCPPGAPVPALRHIQVRQVGPRGLPLGVWEQTVLPLAACLGRLVSLSGSAPLLGRAQSNMLHDAAVFDHPQAYTWAFRHWYRLLFRRLARRSRQLFTVSAFSQQRLSARLDLPPGRLQVLPNGGDHLRRVAADHDAPARLGLDGRPYLLVVGSANPNKNVGLVEAVFRRLPAASELRLVVVGGLNRRVFARQSAEETWSEDRVLRLGPVSDPVLKALIQQACFLVFPSRYEGFGLPALEAMACGCPVLAARTGAIPEVCGDAALYFDPASAADLERTLAWMVCDRGLRDRLRIQGSARAGRFVWQDSAARLWAAVTGEPLPEGRAEQGPAGIATLTGNAPAARGQAGTVWPERRLAGEPQ</sequence>
<dbReference type="GO" id="GO:0016757">
    <property type="term" value="F:glycosyltransferase activity"/>
    <property type="evidence" value="ECO:0007669"/>
    <property type="project" value="InterPro"/>
</dbReference>